<name>A0A437AHW1_9MICR</name>
<proteinExistence type="predicted"/>
<dbReference type="VEuPathDB" id="MicrosporidiaDB:TUBRATIS_29120"/>
<dbReference type="EMBL" id="RCSS01000814">
    <property type="protein sequence ID" value="RVD90667.1"/>
    <property type="molecule type" value="Genomic_DNA"/>
</dbReference>
<keyword evidence="3" id="KW-1185">Reference proteome</keyword>
<accession>A0A437AHW1</accession>
<gene>
    <name evidence="2" type="ORF">TUBRATIS_29120</name>
</gene>
<dbReference type="Proteomes" id="UP000282876">
    <property type="component" value="Unassembled WGS sequence"/>
</dbReference>
<evidence type="ECO:0000256" key="1">
    <source>
        <dbReference type="SAM" id="MobiDB-lite"/>
    </source>
</evidence>
<sequence>MNNFNSTNSTSKESSLDHSDYSFETDSNGSNALSIDLESCNQKENENITMSDEDIPKFDDIFNNYDYCYLNRDPITEQNEQIEFEENFSELEYFTNKNNISIESNSNERNDILLNNLVKEDVKKLSPLNILALVAEFEEERLKKKKNNNL</sequence>
<reference evidence="2 3" key="1">
    <citation type="submission" date="2018-10" db="EMBL/GenBank/DDBJ databases">
        <title>Draft genome sequence of the microsporidian Tubulinosema ratisbonensis.</title>
        <authorList>
            <person name="Polonais V."/>
            <person name="Peyretaillade E."/>
            <person name="Niehus S."/>
            <person name="Wawrzyniak I."/>
            <person name="Franchet A."/>
            <person name="Gaspin C."/>
            <person name="Reichstadt M."/>
            <person name="Belser C."/>
            <person name="Labadie K."/>
            <person name="Delbac F."/>
            <person name="Ferrandon D."/>
        </authorList>
    </citation>
    <scope>NUCLEOTIDE SEQUENCE [LARGE SCALE GENOMIC DNA]</scope>
    <source>
        <strain evidence="2 3">Franzen</strain>
    </source>
</reference>
<dbReference type="AlphaFoldDB" id="A0A437AHW1"/>
<evidence type="ECO:0000313" key="2">
    <source>
        <dbReference type="EMBL" id="RVD90667.1"/>
    </source>
</evidence>
<organism evidence="2 3">
    <name type="scientific">Tubulinosema ratisbonensis</name>
    <dbReference type="NCBI Taxonomy" id="291195"/>
    <lineage>
        <taxon>Eukaryota</taxon>
        <taxon>Fungi</taxon>
        <taxon>Fungi incertae sedis</taxon>
        <taxon>Microsporidia</taxon>
        <taxon>Tubulinosematoidea</taxon>
        <taxon>Tubulinosematidae</taxon>
        <taxon>Tubulinosema</taxon>
    </lineage>
</organism>
<comment type="caution">
    <text evidence="2">The sequence shown here is derived from an EMBL/GenBank/DDBJ whole genome shotgun (WGS) entry which is preliminary data.</text>
</comment>
<evidence type="ECO:0000313" key="3">
    <source>
        <dbReference type="Proteomes" id="UP000282876"/>
    </source>
</evidence>
<protein>
    <submittedName>
        <fullName evidence="2">Uncharacterized protein</fullName>
    </submittedName>
</protein>
<feature type="compositionally biased region" description="Polar residues" evidence="1">
    <location>
        <begin position="1"/>
        <end position="13"/>
    </location>
</feature>
<feature type="region of interest" description="Disordered" evidence="1">
    <location>
        <begin position="1"/>
        <end position="24"/>
    </location>
</feature>